<protein>
    <recommendedName>
        <fullName evidence="5">Secreted protein</fullName>
    </recommendedName>
</protein>
<keyword evidence="2" id="KW-0732">Signal</keyword>
<name>A0A6M4WRE2_9ACTN</name>
<sequence length="256" mass="24913">MRSPTRARGRRGAVWGASAAAVVMAAAGLAAGCGGDGRTGGYVAIGGAGDTALPDARTGDSADPTGGVRLVPLDDESGSPAGKAGPGVPARETAGHGPEDTAGGGAGSGAPGTAAPAVPGASGTPSAEGGSSAGHTPPDAPSPAPTAPSSTAPAGPASLAVSDPVHAGTDQRWCEDVTLTFRNSGGTAVRSGTVTFGTHVIDALGIDWATRESTAALPTPIAAGARKEKTWTVCVDAWRVPLGMHIETRDVSVRWE</sequence>
<dbReference type="AlphaFoldDB" id="A0A6M4WRE2"/>
<organism evidence="3 4">
    <name type="scientific">Streptomyces asoensis</name>
    <dbReference type="NCBI Taxonomy" id="249586"/>
    <lineage>
        <taxon>Bacteria</taxon>
        <taxon>Bacillati</taxon>
        <taxon>Actinomycetota</taxon>
        <taxon>Actinomycetes</taxon>
        <taxon>Kitasatosporales</taxon>
        <taxon>Streptomycetaceae</taxon>
        <taxon>Streptomyces</taxon>
    </lineage>
</organism>
<dbReference type="PROSITE" id="PS51257">
    <property type="entry name" value="PROKAR_LIPOPROTEIN"/>
    <property type="match status" value="1"/>
</dbReference>
<evidence type="ECO:0008006" key="5">
    <source>
        <dbReference type="Google" id="ProtNLM"/>
    </source>
</evidence>
<dbReference type="EMBL" id="CP049838">
    <property type="protein sequence ID" value="QJT02658.1"/>
    <property type="molecule type" value="Genomic_DNA"/>
</dbReference>
<reference evidence="3" key="1">
    <citation type="submission" date="2020-03" db="EMBL/GenBank/DDBJ databases">
        <title>Molecular networking-based the target discovery of potent antiproliferative macrolactams: 5/6/7/16 polycyclic ansamycins and glycosylated trienomycin from Streptomyces cacaoi subsp. asoensis.</title>
        <authorList>
            <person name="Liu L.-L."/>
        </authorList>
    </citation>
    <scope>NUCLEOTIDE SEQUENCE [LARGE SCALE GENOMIC DNA]</scope>
    <source>
        <strain evidence="3">H2S5</strain>
    </source>
</reference>
<feature type="chain" id="PRO_5039056529" description="Secreted protein" evidence="2">
    <location>
        <begin position="31"/>
        <end position="256"/>
    </location>
</feature>
<evidence type="ECO:0000313" key="3">
    <source>
        <dbReference type="EMBL" id="QJT02658.1"/>
    </source>
</evidence>
<feature type="compositionally biased region" description="Low complexity" evidence="1">
    <location>
        <begin position="147"/>
        <end position="160"/>
    </location>
</feature>
<evidence type="ECO:0000256" key="1">
    <source>
        <dbReference type="SAM" id="MobiDB-lite"/>
    </source>
</evidence>
<feature type="signal peptide" evidence="2">
    <location>
        <begin position="1"/>
        <end position="30"/>
    </location>
</feature>
<gene>
    <name evidence="3" type="ORF">G9272_22095</name>
</gene>
<feature type="region of interest" description="Disordered" evidence="1">
    <location>
        <begin position="46"/>
        <end position="164"/>
    </location>
</feature>
<dbReference type="Proteomes" id="UP000502665">
    <property type="component" value="Chromosome"/>
</dbReference>
<dbReference type="RefSeq" id="WP_171398162.1">
    <property type="nucleotide sequence ID" value="NZ_CP049838.1"/>
</dbReference>
<evidence type="ECO:0000313" key="4">
    <source>
        <dbReference type="Proteomes" id="UP000502665"/>
    </source>
</evidence>
<feature type="compositionally biased region" description="Low complexity" evidence="1">
    <location>
        <begin position="111"/>
        <end position="127"/>
    </location>
</feature>
<keyword evidence="4" id="KW-1185">Reference proteome</keyword>
<accession>A0A6M4WRE2</accession>
<proteinExistence type="predicted"/>
<evidence type="ECO:0000256" key="2">
    <source>
        <dbReference type="SAM" id="SignalP"/>
    </source>
</evidence>